<dbReference type="OrthoDB" id="8648979at2"/>
<name>A0A1M5ZEQ7_9BURK</name>
<evidence type="ECO:0008006" key="3">
    <source>
        <dbReference type="Google" id="ProtNLM"/>
    </source>
</evidence>
<evidence type="ECO:0000313" key="2">
    <source>
        <dbReference type="Proteomes" id="UP000184226"/>
    </source>
</evidence>
<accession>A0A1M5ZEQ7</accession>
<dbReference type="Pfam" id="PF11379">
    <property type="entry name" value="DUF3182"/>
    <property type="match status" value="1"/>
</dbReference>
<evidence type="ECO:0000313" key="1">
    <source>
        <dbReference type="EMBL" id="SHI22639.1"/>
    </source>
</evidence>
<keyword evidence="2" id="KW-1185">Reference proteome</keyword>
<dbReference type="AlphaFoldDB" id="A0A1M5ZEQ7"/>
<gene>
    <name evidence="1" type="ORF">SAMN04488135_11450</name>
</gene>
<dbReference type="Proteomes" id="UP000184226">
    <property type="component" value="Unassembled WGS sequence"/>
</dbReference>
<reference evidence="1 2" key="1">
    <citation type="submission" date="2016-11" db="EMBL/GenBank/DDBJ databases">
        <authorList>
            <person name="Jaros S."/>
            <person name="Januszkiewicz K."/>
            <person name="Wedrychowicz H."/>
        </authorList>
    </citation>
    <scope>NUCLEOTIDE SEQUENCE [LARGE SCALE GENOMIC DNA]</scope>
    <source>
        <strain evidence="1 2">CGMCC 1.10190</strain>
    </source>
</reference>
<protein>
    <recommendedName>
        <fullName evidence="3">Biotin carboxylase</fullName>
    </recommendedName>
</protein>
<dbReference type="STRING" id="658167.SAMN04488135_11450"/>
<dbReference type="InterPro" id="IPR021519">
    <property type="entry name" value="DUF3182"/>
</dbReference>
<dbReference type="EMBL" id="FQXE01000014">
    <property type="protein sequence ID" value="SHI22639.1"/>
    <property type="molecule type" value="Genomic_DNA"/>
</dbReference>
<sequence length="375" mass="40738">MAARRAGPGASRGTVLVYPAREYEPEHEKLVHFELGRRIAALLGMQFGGEYEAGRGYAGRLYFIPSDTLIGAELIEALGIKTEADLFGGVAPHAFVPTKAISHGLLLPDAYAPAGWSHDFTRLVQDAVLRGYTSFSLDDARKAGEQLLRYGSLRIKPVHATAGRGQVLVSDVAQLETALRELNTERLADCGVVLEENLDEVKTYSVGQVRLAKLVASYVGTQRLTADNRGEMVYGGSDLIVARGGFDALRLADLPADFRTAIAKARAYDQAAGQCYAEFFASRRNYDVAGGMDSGGTLRFGVLEQSWRTGGASSAEIAALEIFHAQEHIQLVRASTLEIFGRQAEPPSHAVEIFRGEDKELGLIRKYVMVEPYGN</sequence>
<organism evidence="1 2">
    <name type="scientific">Pollutimonas bauzanensis</name>
    <dbReference type="NCBI Taxonomy" id="658167"/>
    <lineage>
        <taxon>Bacteria</taxon>
        <taxon>Pseudomonadati</taxon>
        <taxon>Pseudomonadota</taxon>
        <taxon>Betaproteobacteria</taxon>
        <taxon>Burkholderiales</taxon>
        <taxon>Alcaligenaceae</taxon>
        <taxon>Pollutimonas</taxon>
    </lineage>
</organism>
<proteinExistence type="predicted"/>
<dbReference type="SUPFAM" id="SSF56059">
    <property type="entry name" value="Glutathione synthetase ATP-binding domain-like"/>
    <property type="match status" value="1"/>
</dbReference>